<name>A0A059KNZ1_9BURK</name>
<evidence type="ECO:0000313" key="1">
    <source>
        <dbReference type="EMBL" id="KDB53202.1"/>
    </source>
</evidence>
<sequence length="51" mass="5852">MKDVAERESGGSLAWMSGDLSRIPSCQTGKTFQYPCQHRVRPERCNRRIVL</sequence>
<reference evidence="1 2" key="1">
    <citation type="journal article" date="2014" name="FEMS Microbiol. Ecol.">
        <title>Sphaerotilus natans encrusted with nanoball-shaped Fe(III) oxide minerals formed by nitrate-reducing mixotrophic Fe(II) oxidation.</title>
        <authorList>
            <person name="Park S."/>
            <person name="Kim D.H."/>
            <person name="Lee J.H."/>
            <person name="Hur H.G."/>
        </authorList>
    </citation>
    <scope>NUCLEOTIDE SEQUENCE [LARGE SCALE GENOMIC DNA]</scope>
    <source>
        <strain evidence="1 2">DSM 6575</strain>
    </source>
</reference>
<gene>
    <name evidence="1" type="ORF">X805_12380</name>
</gene>
<proteinExistence type="predicted"/>
<protein>
    <submittedName>
        <fullName evidence="1">Uncharacterized protein</fullName>
    </submittedName>
</protein>
<organism evidence="1 2">
    <name type="scientific">Sphaerotilus natans subsp. natans DSM 6575</name>
    <dbReference type="NCBI Taxonomy" id="1286631"/>
    <lineage>
        <taxon>Bacteria</taxon>
        <taxon>Pseudomonadati</taxon>
        <taxon>Pseudomonadota</taxon>
        <taxon>Betaproteobacteria</taxon>
        <taxon>Burkholderiales</taxon>
        <taxon>Sphaerotilaceae</taxon>
        <taxon>Sphaerotilus</taxon>
    </lineage>
</organism>
<accession>A0A059KNZ1</accession>
<dbReference type="EMBL" id="AZRA01000028">
    <property type="protein sequence ID" value="KDB53202.1"/>
    <property type="molecule type" value="Genomic_DNA"/>
</dbReference>
<evidence type="ECO:0000313" key="2">
    <source>
        <dbReference type="Proteomes" id="UP000026714"/>
    </source>
</evidence>
<dbReference type="AlphaFoldDB" id="A0A059KNZ1"/>
<keyword evidence="2" id="KW-1185">Reference proteome</keyword>
<comment type="caution">
    <text evidence="1">The sequence shown here is derived from an EMBL/GenBank/DDBJ whole genome shotgun (WGS) entry which is preliminary data.</text>
</comment>
<dbReference type="Proteomes" id="UP000026714">
    <property type="component" value="Unassembled WGS sequence"/>
</dbReference>